<evidence type="ECO:0000313" key="2">
    <source>
        <dbReference type="Proteomes" id="UP000604341"/>
    </source>
</evidence>
<evidence type="ECO:0000313" key="1">
    <source>
        <dbReference type="EMBL" id="GGK91141.1"/>
    </source>
</evidence>
<gene>
    <name evidence="1" type="ORF">GCM10010844_07100</name>
</gene>
<keyword evidence="2" id="KW-1185">Reference proteome</keyword>
<name>A0ABQ2FG55_9DEIO</name>
<dbReference type="Proteomes" id="UP000604341">
    <property type="component" value="Unassembled WGS sequence"/>
</dbReference>
<dbReference type="EMBL" id="BMPE01000001">
    <property type="protein sequence ID" value="GGK91141.1"/>
    <property type="molecule type" value="Genomic_DNA"/>
</dbReference>
<accession>A0ABQ2FG55</accession>
<sequence>MHKRPSPMKLWQESNGDEVQYVQLMRQYGHIVERNRDAEGSLVTAQRRWRNWFC</sequence>
<comment type="caution">
    <text evidence="1">The sequence shown here is derived from an EMBL/GenBank/DDBJ whole genome shotgun (WGS) entry which is preliminary data.</text>
</comment>
<organism evidence="1 2">
    <name type="scientific">Deinococcus radiotolerans</name>
    <dbReference type="NCBI Taxonomy" id="1309407"/>
    <lineage>
        <taxon>Bacteria</taxon>
        <taxon>Thermotogati</taxon>
        <taxon>Deinococcota</taxon>
        <taxon>Deinococci</taxon>
        <taxon>Deinococcales</taxon>
        <taxon>Deinococcaceae</taxon>
        <taxon>Deinococcus</taxon>
    </lineage>
</organism>
<reference evidence="2" key="1">
    <citation type="journal article" date="2019" name="Int. J. Syst. Evol. Microbiol.">
        <title>The Global Catalogue of Microorganisms (GCM) 10K type strain sequencing project: providing services to taxonomists for standard genome sequencing and annotation.</title>
        <authorList>
            <consortium name="The Broad Institute Genomics Platform"/>
            <consortium name="The Broad Institute Genome Sequencing Center for Infectious Disease"/>
            <person name="Wu L."/>
            <person name="Ma J."/>
        </authorList>
    </citation>
    <scope>NUCLEOTIDE SEQUENCE [LARGE SCALE GENOMIC DNA]</scope>
    <source>
        <strain evidence="2">JCM 19173</strain>
    </source>
</reference>
<proteinExistence type="predicted"/>
<protein>
    <submittedName>
        <fullName evidence="1">Uncharacterized protein</fullName>
    </submittedName>
</protein>